<keyword evidence="2" id="KW-1185">Reference proteome</keyword>
<reference evidence="1" key="1">
    <citation type="journal article" date="2022" name="bioRxiv">
        <title>Sequencing and chromosome-scale assembly of the giantPleurodeles waltlgenome.</title>
        <authorList>
            <person name="Brown T."/>
            <person name="Elewa A."/>
            <person name="Iarovenko S."/>
            <person name="Subramanian E."/>
            <person name="Araus A.J."/>
            <person name="Petzold A."/>
            <person name="Susuki M."/>
            <person name="Suzuki K.-i.T."/>
            <person name="Hayashi T."/>
            <person name="Toyoda A."/>
            <person name="Oliveira C."/>
            <person name="Osipova E."/>
            <person name="Leigh N.D."/>
            <person name="Simon A."/>
            <person name="Yun M.H."/>
        </authorList>
    </citation>
    <scope>NUCLEOTIDE SEQUENCE</scope>
    <source>
        <strain evidence="1">20211129_DDA</strain>
        <tissue evidence="1">Liver</tissue>
    </source>
</reference>
<dbReference type="AlphaFoldDB" id="A0AAV7RTP9"/>
<dbReference type="Proteomes" id="UP001066276">
    <property type="component" value="Chromosome 5"/>
</dbReference>
<comment type="caution">
    <text evidence="1">The sequence shown here is derived from an EMBL/GenBank/DDBJ whole genome shotgun (WGS) entry which is preliminary data.</text>
</comment>
<proteinExistence type="predicted"/>
<sequence>MKVCHCEHGEKAGRLLAAQLNQWDELLAIPAIQDVDYTIITHPQDIANAFGIFYQTLYTPEASEDHERLSAFFNKSWVASLTEDDRALLEGEISKQEIVQAIAKLPYYKSPGNDEDGSRNGGLPV</sequence>
<accession>A0AAV7RTP9</accession>
<gene>
    <name evidence="1" type="ORF">NDU88_007917</name>
</gene>
<evidence type="ECO:0000313" key="1">
    <source>
        <dbReference type="EMBL" id="KAJ1155182.1"/>
    </source>
</evidence>
<dbReference type="EMBL" id="JANPWB010000009">
    <property type="protein sequence ID" value="KAJ1155182.1"/>
    <property type="molecule type" value="Genomic_DNA"/>
</dbReference>
<evidence type="ECO:0000313" key="2">
    <source>
        <dbReference type="Proteomes" id="UP001066276"/>
    </source>
</evidence>
<organism evidence="1 2">
    <name type="scientific">Pleurodeles waltl</name>
    <name type="common">Iberian ribbed newt</name>
    <dbReference type="NCBI Taxonomy" id="8319"/>
    <lineage>
        <taxon>Eukaryota</taxon>
        <taxon>Metazoa</taxon>
        <taxon>Chordata</taxon>
        <taxon>Craniata</taxon>
        <taxon>Vertebrata</taxon>
        <taxon>Euteleostomi</taxon>
        <taxon>Amphibia</taxon>
        <taxon>Batrachia</taxon>
        <taxon>Caudata</taxon>
        <taxon>Salamandroidea</taxon>
        <taxon>Salamandridae</taxon>
        <taxon>Pleurodelinae</taxon>
        <taxon>Pleurodeles</taxon>
    </lineage>
</organism>
<name>A0AAV7RTP9_PLEWA</name>
<protein>
    <submittedName>
        <fullName evidence="1">Uncharacterized protein</fullName>
    </submittedName>
</protein>